<keyword evidence="5" id="KW-1185">Reference proteome</keyword>
<organism evidence="4 5">
    <name type="scientific">Uliginosibacterium paludis</name>
    <dbReference type="NCBI Taxonomy" id="1615952"/>
    <lineage>
        <taxon>Bacteria</taxon>
        <taxon>Pseudomonadati</taxon>
        <taxon>Pseudomonadota</taxon>
        <taxon>Betaproteobacteria</taxon>
        <taxon>Rhodocyclales</taxon>
        <taxon>Zoogloeaceae</taxon>
        <taxon>Uliginosibacterium</taxon>
    </lineage>
</organism>
<evidence type="ECO:0000313" key="4">
    <source>
        <dbReference type="EMBL" id="MET1488634.1"/>
    </source>
</evidence>
<accession>A0ABV2CL51</accession>
<feature type="chain" id="PRO_5046160883" evidence="2">
    <location>
        <begin position="22"/>
        <end position="113"/>
    </location>
</feature>
<comment type="caution">
    <text evidence="4">The sequence shown here is derived from an EMBL/GenBank/DDBJ whole genome shotgun (WGS) entry which is preliminary data.</text>
</comment>
<dbReference type="SUPFAM" id="SSF47781">
    <property type="entry name" value="RuvA domain 2-like"/>
    <property type="match status" value="1"/>
</dbReference>
<dbReference type="Proteomes" id="UP001548590">
    <property type="component" value="Unassembled WGS sequence"/>
</dbReference>
<feature type="compositionally biased region" description="Low complexity" evidence="1">
    <location>
        <begin position="103"/>
        <end position="113"/>
    </location>
</feature>
<feature type="compositionally biased region" description="Basic and acidic residues" evidence="1">
    <location>
        <begin position="92"/>
        <end position="102"/>
    </location>
</feature>
<proteinExistence type="predicted"/>
<feature type="domain" description="Helix-hairpin-helix DNA-binding motif class 1" evidence="3">
    <location>
        <begin position="61"/>
        <end position="80"/>
    </location>
</feature>
<dbReference type="RefSeq" id="WP_345926920.1">
    <property type="nucleotide sequence ID" value="NZ_JBDIVF010000003.1"/>
</dbReference>
<name>A0ABV2CL51_9RHOO</name>
<dbReference type="PANTHER" id="PTHR21180:SF32">
    <property type="entry name" value="ENDONUCLEASE_EXONUCLEASE_PHOSPHATASE FAMILY DOMAIN-CONTAINING PROTEIN 1"/>
    <property type="match status" value="1"/>
</dbReference>
<dbReference type="EMBL" id="JBEWLZ010000001">
    <property type="protein sequence ID" value="MET1488634.1"/>
    <property type="molecule type" value="Genomic_DNA"/>
</dbReference>
<sequence>MLKKLLGAVIVGFVWAGSAVAAVNINTANQEELASLPNIGSSKAQAIIDYRKANGSFKSLEDLKHVKGIGEKTFEKIKPKLALNGETQIEKAAAKTSKKDAKPAASSGKTAKP</sequence>
<evidence type="ECO:0000256" key="2">
    <source>
        <dbReference type="SAM" id="SignalP"/>
    </source>
</evidence>
<dbReference type="SMART" id="SM00278">
    <property type="entry name" value="HhH1"/>
    <property type="match status" value="2"/>
</dbReference>
<gene>
    <name evidence="4" type="ORF">ABVT11_02260</name>
</gene>
<evidence type="ECO:0000259" key="3">
    <source>
        <dbReference type="SMART" id="SM00278"/>
    </source>
</evidence>
<reference evidence="4 5" key="1">
    <citation type="submission" date="2024-07" db="EMBL/GenBank/DDBJ databases">
        <title>Uliginosibacterium paludis KCTC:42655.</title>
        <authorList>
            <person name="Kim M.K."/>
        </authorList>
    </citation>
    <scope>NUCLEOTIDE SEQUENCE [LARGE SCALE GENOMIC DNA]</scope>
    <source>
        <strain evidence="4 5">KCTC 42655</strain>
    </source>
</reference>
<evidence type="ECO:0000313" key="5">
    <source>
        <dbReference type="Proteomes" id="UP001548590"/>
    </source>
</evidence>
<dbReference type="InterPro" id="IPR010994">
    <property type="entry name" value="RuvA_2-like"/>
</dbReference>
<feature type="signal peptide" evidence="2">
    <location>
        <begin position="1"/>
        <end position="21"/>
    </location>
</feature>
<dbReference type="InterPro" id="IPR003583">
    <property type="entry name" value="Hlx-hairpin-Hlx_DNA-bd_motif"/>
</dbReference>
<dbReference type="NCBIfam" id="TIGR00426">
    <property type="entry name" value="competence protein ComEA helix-hairpin-helix repeat region"/>
    <property type="match status" value="1"/>
</dbReference>
<keyword evidence="2" id="KW-0732">Signal</keyword>
<dbReference type="InterPro" id="IPR004509">
    <property type="entry name" value="Competence_ComEA_HhH"/>
</dbReference>
<evidence type="ECO:0000256" key="1">
    <source>
        <dbReference type="SAM" id="MobiDB-lite"/>
    </source>
</evidence>
<dbReference type="Gene3D" id="1.10.150.280">
    <property type="entry name" value="AF1531-like domain"/>
    <property type="match status" value="1"/>
</dbReference>
<feature type="region of interest" description="Disordered" evidence="1">
    <location>
        <begin position="92"/>
        <end position="113"/>
    </location>
</feature>
<protein>
    <submittedName>
        <fullName evidence="4">Helix-hairpin-helix domain-containing protein</fullName>
    </submittedName>
</protein>
<dbReference type="Pfam" id="PF12836">
    <property type="entry name" value="HHH_3"/>
    <property type="match status" value="1"/>
</dbReference>
<dbReference type="PANTHER" id="PTHR21180">
    <property type="entry name" value="ENDONUCLEASE/EXONUCLEASE/PHOSPHATASE FAMILY DOMAIN-CONTAINING PROTEIN 1"/>
    <property type="match status" value="1"/>
</dbReference>
<dbReference type="InterPro" id="IPR051675">
    <property type="entry name" value="Endo/Exo/Phosphatase_dom_1"/>
</dbReference>
<feature type="domain" description="Helix-hairpin-helix DNA-binding motif class 1" evidence="3">
    <location>
        <begin position="31"/>
        <end position="50"/>
    </location>
</feature>